<dbReference type="SMART" id="SM00387">
    <property type="entry name" value="HATPase_c"/>
    <property type="match status" value="1"/>
</dbReference>
<dbReference type="InterPro" id="IPR018062">
    <property type="entry name" value="HTH_AraC-typ_CS"/>
</dbReference>
<keyword evidence="10" id="KW-0732">Signal</keyword>
<dbReference type="GO" id="GO:0000155">
    <property type="term" value="F:phosphorelay sensor kinase activity"/>
    <property type="evidence" value="ECO:0007669"/>
    <property type="project" value="InterPro"/>
</dbReference>
<evidence type="ECO:0000256" key="4">
    <source>
        <dbReference type="ARBA" id="ARBA00022679"/>
    </source>
</evidence>
<dbReference type="Gene3D" id="1.10.287.130">
    <property type="match status" value="1"/>
</dbReference>
<dbReference type="Pfam" id="PF00512">
    <property type="entry name" value="HisKA"/>
    <property type="match status" value="1"/>
</dbReference>
<dbReference type="SMART" id="SM00448">
    <property type="entry name" value="REC"/>
    <property type="match status" value="1"/>
</dbReference>
<dbReference type="PANTHER" id="PTHR43547:SF2">
    <property type="entry name" value="HYBRID SIGNAL TRANSDUCTION HISTIDINE KINASE C"/>
    <property type="match status" value="1"/>
</dbReference>
<dbReference type="SUPFAM" id="SSF55874">
    <property type="entry name" value="ATPase domain of HSP90 chaperone/DNA topoisomerase II/histidine kinase"/>
    <property type="match status" value="1"/>
</dbReference>
<protein>
    <recommendedName>
        <fullName evidence="2">histidine kinase</fullName>
        <ecNumber evidence="2">2.7.13.3</ecNumber>
    </recommendedName>
</protein>
<comment type="catalytic activity">
    <reaction evidence="1">
        <text>ATP + protein L-histidine = ADP + protein N-phospho-L-histidine.</text>
        <dbReference type="EC" id="2.7.13.3"/>
    </reaction>
</comment>
<dbReference type="InterPro" id="IPR018060">
    <property type="entry name" value="HTH_AraC"/>
</dbReference>
<dbReference type="InterPro" id="IPR015943">
    <property type="entry name" value="WD40/YVTN_repeat-like_dom_sf"/>
</dbReference>
<feature type="domain" description="Histidine kinase" evidence="12">
    <location>
        <begin position="842"/>
        <end position="1059"/>
    </location>
</feature>
<proteinExistence type="predicted"/>
<dbReference type="SMART" id="SM00342">
    <property type="entry name" value="HTH_ARAC"/>
    <property type="match status" value="1"/>
</dbReference>
<evidence type="ECO:0000256" key="10">
    <source>
        <dbReference type="SAM" id="SignalP"/>
    </source>
</evidence>
<keyword evidence="5" id="KW-0418">Kinase</keyword>
<dbReference type="CDD" id="cd00082">
    <property type="entry name" value="HisKA"/>
    <property type="match status" value="1"/>
</dbReference>
<organism evidence="14 15">
    <name type="scientific">Flavobacterium piscinae</name>
    <dbReference type="NCBI Taxonomy" id="2506424"/>
    <lineage>
        <taxon>Bacteria</taxon>
        <taxon>Pseudomonadati</taxon>
        <taxon>Bacteroidota</taxon>
        <taxon>Flavobacteriia</taxon>
        <taxon>Flavobacteriales</taxon>
        <taxon>Flavobacteriaceae</taxon>
        <taxon>Flavobacterium</taxon>
    </lineage>
</organism>
<dbReference type="PANTHER" id="PTHR43547">
    <property type="entry name" value="TWO-COMPONENT HISTIDINE KINASE"/>
    <property type="match status" value="1"/>
</dbReference>
<dbReference type="InterPro" id="IPR001789">
    <property type="entry name" value="Sig_transdc_resp-reg_receiver"/>
</dbReference>
<evidence type="ECO:0000256" key="1">
    <source>
        <dbReference type="ARBA" id="ARBA00000085"/>
    </source>
</evidence>
<dbReference type="Gene3D" id="2.60.40.10">
    <property type="entry name" value="Immunoglobulins"/>
    <property type="match status" value="1"/>
</dbReference>
<evidence type="ECO:0000313" key="15">
    <source>
        <dbReference type="Proteomes" id="UP000289734"/>
    </source>
</evidence>
<evidence type="ECO:0000313" key="14">
    <source>
        <dbReference type="EMBL" id="RXR34066.1"/>
    </source>
</evidence>
<dbReference type="Gene3D" id="3.30.565.10">
    <property type="entry name" value="Histidine kinase-like ATPase, C-terminal domain"/>
    <property type="match status" value="1"/>
</dbReference>
<dbReference type="PRINTS" id="PR00344">
    <property type="entry name" value="BCTRLSENSOR"/>
</dbReference>
<dbReference type="GO" id="GO:0043565">
    <property type="term" value="F:sequence-specific DNA binding"/>
    <property type="evidence" value="ECO:0007669"/>
    <property type="project" value="InterPro"/>
</dbReference>
<dbReference type="Gene3D" id="1.10.10.60">
    <property type="entry name" value="Homeodomain-like"/>
    <property type="match status" value="1"/>
</dbReference>
<dbReference type="InterPro" id="IPR011110">
    <property type="entry name" value="Reg_prop"/>
</dbReference>
<dbReference type="OrthoDB" id="1522078at2"/>
<dbReference type="PROSITE" id="PS01124">
    <property type="entry name" value="HTH_ARAC_FAMILY_2"/>
    <property type="match status" value="1"/>
</dbReference>
<dbReference type="SUPFAM" id="SSF47384">
    <property type="entry name" value="Homodimeric domain of signal transducing histidine kinase"/>
    <property type="match status" value="1"/>
</dbReference>
<dbReference type="SMART" id="SM00388">
    <property type="entry name" value="HisKA"/>
    <property type="match status" value="1"/>
</dbReference>
<evidence type="ECO:0000259" key="11">
    <source>
        <dbReference type="PROSITE" id="PS01124"/>
    </source>
</evidence>
<dbReference type="EMBL" id="SBKQ01000003">
    <property type="protein sequence ID" value="RXR34066.1"/>
    <property type="molecule type" value="Genomic_DNA"/>
</dbReference>
<dbReference type="Pfam" id="PF07494">
    <property type="entry name" value="Reg_prop"/>
    <property type="match status" value="3"/>
</dbReference>
<feature type="domain" description="Response regulatory" evidence="13">
    <location>
        <begin position="1092"/>
        <end position="1207"/>
    </location>
</feature>
<evidence type="ECO:0000256" key="3">
    <source>
        <dbReference type="ARBA" id="ARBA00022553"/>
    </source>
</evidence>
<dbReference type="Pfam" id="PF12833">
    <property type="entry name" value="HTH_18"/>
    <property type="match status" value="1"/>
</dbReference>
<dbReference type="InterPro" id="IPR003661">
    <property type="entry name" value="HisK_dim/P_dom"/>
</dbReference>
<dbReference type="InterPro" id="IPR011006">
    <property type="entry name" value="CheY-like_superfamily"/>
</dbReference>
<dbReference type="Gene3D" id="2.130.10.10">
    <property type="entry name" value="YVTN repeat-like/Quinoprotein amine dehydrogenase"/>
    <property type="match status" value="3"/>
</dbReference>
<dbReference type="PROSITE" id="PS00041">
    <property type="entry name" value="HTH_ARAC_FAMILY_1"/>
    <property type="match status" value="1"/>
</dbReference>
<reference evidence="15" key="1">
    <citation type="submission" date="2019-01" db="EMBL/GenBank/DDBJ databases">
        <title>Cytophagaceae bacterium strain CAR-16.</title>
        <authorList>
            <person name="Chen W.-M."/>
        </authorList>
    </citation>
    <scope>NUCLEOTIDE SEQUENCE [LARGE SCALE GENOMIC DNA]</scope>
    <source>
        <strain evidence="15">ICH-30</strain>
    </source>
</reference>
<sequence length="1338" mass="153255">MKKTLLLLLLMVISNLFSQENEFYHYGLEEGLSQETVLSLLKDSDGFIWIGTQDGLNRFDGNSFTIYTNNPNDSKSIIDNYINKLIEHQNKSIWIGTATKGVCYYNPELNNFTSVGNKKANCNDLVLDKNGTVYASYLDFGVSVFDVKGKEVKEIDITFFKSKNIKATSLGISKSQMLYVGTKQGRLFVANTSSKPLHFNEIILNKKLNAINDIFIDDSKIWLSTSEGVYFYNIQNKTLHHCAIEQFDINKNEKFAVNQISKINQTYYISTDNGLFKLNNFDESKANFTSCTIYKGDRNKPNTITSTRVYTTLIDSDKLFIGTNKLDVKSLQKKVFKTINTLSEKPLNNDHVYSIFKDENYTFVGTRAGLNCIDKNGNIFLISKENTNQKLANNVIRGINKDKKNNLWLTTTKGVSVLNLTNFNPKQPIIKSIFHDDKNPKSLSFNNTRSTFIDHNNVVWVCTYGGGLNRFTGNLEKNEITFQHYMHQDNANSLSSDFVFNITQDNNNTYWVATENGLNKLEFTNNDYNQPVFTNFFRDESNKNSLNSNAILSTFIDKNQTLWVATQDGLHQYIHKNNSFKRFGKKEGLTNTFVYDILEDNANNLWLSTNQGLFKFNKKTELFTNYNTKDGIQSSEFNLGPKFKDSKTNTLYFGGINGFNFFNPNDVNQLDIEGKLIFTSLKIKGEEISPSVFPDIISQNITKASIITLKHNQFPCYISFSELDFRETKNNQFVYKLLPKNDTWNELNDTKEIQLLDLSKGNYTLLVQGKTRNKLWEKSPLEIQLRILPPWYKSNLAYIIYGLIAMGLLFLFYKIQIQRKLQFQEANRLRELNAVRNKLYTNITHEFRTPITVILGMAQVVKEKLKKNDLETTQSLEMIERNGNNLLNLVNQMLDLAKLEKGKLELNLIQDDIVWNLRYLTESFISFGQEKDVSIVFYNEEEEIMMDYDVNKIGQILTNLISNAIKFCESKDKIVVHVSRDVQKNLLVLKVKDSGKGISEENLPFIFDRFFQVEHSQNEGTGIGLALTKELVELMKGTILVESNLHKGTVFTIKLPITNEAKIVKTNFDVASQKKNQKIVLPKTNLNPEASIALIVEDNPDVKAYINLCLENEYQLLNAENGQEGIDMAMEHTPDIIISDIMMPIKNGFELCETLKQDIKTNHIPIILLTAKASQEDKISGLSIGADAYLTKPFNKKELLIRVAQLIELRKTLQKKYNLDTNLSFTIHNSADNKNDEFINNVIETIQNNMEDPNFNAFYLARTLNLSESQLYRKLKALTNTSTAIFIRKIRLLKAKQLLKTTTLSISEIAYATGFNDPSWFSKAFKEEFDISPSDIRN</sequence>
<keyword evidence="4" id="KW-0808">Transferase</keyword>
<keyword evidence="3 9" id="KW-0597">Phosphoprotein</keyword>
<comment type="caution">
    <text evidence="14">The sequence shown here is derived from an EMBL/GenBank/DDBJ whole genome shotgun (WGS) entry which is preliminary data.</text>
</comment>
<feature type="modified residue" description="4-aspartylphosphate" evidence="9">
    <location>
        <position position="1140"/>
    </location>
</feature>
<evidence type="ECO:0000256" key="9">
    <source>
        <dbReference type="PROSITE-ProRule" id="PRU00169"/>
    </source>
</evidence>
<dbReference type="InterPro" id="IPR013783">
    <property type="entry name" value="Ig-like_fold"/>
</dbReference>
<evidence type="ECO:0000256" key="8">
    <source>
        <dbReference type="ARBA" id="ARBA00023163"/>
    </source>
</evidence>
<dbReference type="InterPro" id="IPR003594">
    <property type="entry name" value="HATPase_dom"/>
</dbReference>
<feature type="domain" description="HTH araC/xylS-type" evidence="11">
    <location>
        <begin position="1240"/>
        <end position="1338"/>
    </location>
</feature>
<dbReference type="RefSeq" id="WP_129463353.1">
    <property type="nucleotide sequence ID" value="NZ_SBKQ01000003.1"/>
</dbReference>
<feature type="signal peptide" evidence="10">
    <location>
        <begin position="1"/>
        <end position="18"/>
    </location>
</feature>
<feature type="chain" id="PRO_5020655875" description="histidine kinase" evidence="10">
    <location>
        <begin position="19"/>
        <end position="1338"/>
    </location>
</feature>
<dbReference type="InterPro" id="IPR036097">
    <property type="entry name" value="HisK_dim/P_sf"/>
</dbReference>
<dbReference type="InterPro" id="IPR004358">
    <property type="entry name" value="Sig_transdc_His_kin-like_C"/>
</dbReference>
<dbReference type="InterPro" id="IPR005467">
    <property type="entry name" value="His_kinase_dom"/>
</dbReference>
<evidence type="ECO:0000256" key="5">
    <source>
        <dbReference type="ARBA" id="ARBA00022777"/>
    </source>
</evidence>
<evidence type="ECO:0000256" key="2">
    <source>
        <dbReference type="ARBA" id="ARBA00012438"/>
    </source>
</evidence>
<keyword evidence="6" id="KW-0805">Transcription regulation</keyword>
<dbReference type="SUPFAM" id="SSF101898">
    <property type="entry name" value="NHL repeat"/>
    <property type="match status" value="1"/>
</dbReference>
<dbReference type="PROSITE" id="PS50109">
    <property type="entry name" value="HIS_KIN"/>
    <property type="match status" value="1"/>
</dbReference>
<dbReference type="SUPFAM" id="SSF63829">
    <property type="entry name" value="Calcium-dependent phosphotriesterase"/>
    <property type="match status" value="1"/>
</dbReference>
<dbReference type="InterPro" id="IPR036890">
    <property type="entry name" value="HATPase_C_sf"/>
</dbReference>
<dbReference type="EC" id="2.7.13.3" evidence="2"/>
<dbReference type="InterPro" id="IPR009057">
    <property type="entry name" value="Homeodomain-like_sf"/>
</dbReference>
<keyword evidence="15" id="KW-1185">Reference proteome</keyword>
<evidence type="ECO:0000259" key="12">
    <source>
        <dbReference type="PROSITE" id="PS50109"/>
    </source>
</evidence>
<accession>A0A4V1N513</accession>
<dbReference type="Proteomes" id="UP000289734">
    <property type="component" value="Unassembled WGS sequence"/>
</dbReference>
<dbReference type="Gene3D" id="3.40.50.2300">
    <property type="match status" value="1"/>
</dbReference>
<evidence type="ECO:0000256" key="6">
    <source>
        <dbReference type="ARBA" id="ARBA00023015"/>
    </source>
</evidence>
<keyword evidence="8" id="KW-0804">Transcription</keyword>
<dbReference type="SUPFAM" id="SSF52172">
    <property type="entry name" value="CheY-like"/>
    <property type="match status" value="1"/>
</dbReference>
<evidence type="ECO:0000259" key="13">
    <source>
        <dbReference type="PROSITE" id="PS50110"/>
    </source>
</evidence>
<dbReference type="Pfam" id="PF07495">
    <property type="entry name" value="Y_Y_Y"/>
    <property type="match status" value="1"/>
</dbReference>
<dbReference type="SUPFAM" id="SSF46689">
    <property type="entry name" value="Homeodomain-like"/>
    <property type="match status" value="1"/>
</dbReference>
<keyword evidence="7" id="KW-0238">DNA-binding</keyword>
<evidence type="ECO:0000256" key="7">
    <source>
        <dbReference type="ARBA" id="ARBA00023125"/>
    </source>
</evidence>
<dbReference type="Pfam" id="PF02518">
    <property type="entry name" value="HATPase_c"/>
    <property type="match status" value="1"/>
</dbReference>
<dbReference type="GO" id="GO:0003700">
    <property type="term" value="F:DNA-binding transcription factor activity"/>
    <property type="evidence" value="ECO:0007669"/>
    <property type="project" value="InterPro"/>
</dbReference>
<dbReference type="PROSITE" id="PS50110">
    <property type="entry name" value="RESPONSE_REGULATORY"/>
    <property type="match status" value="1"/>
</dbReference>
<dbReference type="Pfam" id="PF00072">
    <property type="entry name" value="Response_reg"/>
    <property type="match status" value="1"/>
</dbReference>
<dbReference type="FunFam" id="3.30.565.10:FF:000006">
    <property type="entry name" value="Sensor histidine kinase WalK"/>
    <property type="match status" value="1"/>
</dbReference>
<dbReference type="InterPro" id="IPR011123">
    <property type="entry name" value="Y_Y_Y"/>
</dbReference>
<dbReference type="CDD" id="cd17574">
    <property type="entry name" value="REC_OmpR"/>
    <property type="match status" value="1"/>
</dbReference>
<gene>
    <name evidence="14" type="ORF">EQG68_03255</name>
</gene>
<name>A0A4V1N513_9FLAO</name>